<organism evidence="2 3">
    <name type="scientific">Luteimonas chenhongjianii</name>
    <dbReference type="NCBI Taxonomy" id="2006110"/>
    <lineage>
        <taxon>Bacteria</taxon>
        <taxon>Pseudomonadati</taxon>
        <taxon>Pseudomonadota</taxon>
        <taxon>Gammaproteobacteria</taxon>
        <taxon>Lysobacterales</taxon>
        <taxon>Lysobacteraceae</taxon>
        <taxon>Luteimonas</taxon>
    </lineage>
</organism>
<dbReference type="AlphaFoldDB" id="A0A290XG93"/>
<dbReference type="GO" id="GO:0003677">
    <property type="term" value="F:DNA binding"/>
    <property type="evidence" value="ECO:0007669"/>
    <property type="project" value="InterPro"/>
</dbReference>
<keyword evidence="3" id="KW-1185">Reference proteome</keyword>
<sequence>MSKKTIDRPEYRELVGRLRTLREESGKSQTELARLLGWPQQRLSAIEAGARRLDIIEFVELAVALGACPSALIRIVAVPTHQRGQSPTD</sequence>
<name>A0A290XG93_9GAMM</name>
<accession>A0A290XG93</accession>
<protein>
    <submittedName>
        <fullName evidence="2">Transcriptional regulator</fullName>
    </submittedName>
</protein>
<evidence type="ECO:0000313" key="2">
    <source>
        <dbReference type="EMBL" id="ATD68150.1"/>
    </source>
</evidence>
<dbReference type="Proteomes" id="UP000218968">
    <property type="component" value="Chromosome"/>
</dbReference>
<proteinExistence type="predicted"/>
<reference evidence="3" key="1">
    <citation type="submission" date="2017-09" db="EMBL/GenBank/DDBJ databases">
        <title>Luteimonas liuhanmingii sp.nov., isolated from the intestinal contents of Tibetan Plateau Pika in Yushu, Qinghai Province, China.</title>
        <authorList>
            <person name="Gui Z."/>
        </authorList>
    </citation>
    <scope>NUCLEOTIDE SEQUENCE [LARGE SCALE GENOMIC DNA]</scope>
    <source>
        <strain evidence="3">100111</strain>
    </source>
</reference>
<dbReference type="SMART" id="SM00530">
    <property type="entry name" value="HTH_XRE"/>
    <property type="match status" value="1"/>
</dbReference>
<dbReference type="CDD" id="cd00093">
    <property type="entry name" value="HTH_XRE"/>
    <property type="match status" value="1"/>
</dbReference>
<dbReference type="EMBL" id="CP023406">
    <property type="protein sequence ID" value="ATD68150.1"/>
    <property type="molecule type" value="Genomic_DNA"/>
</dbReference>
<dbReference type="OrthoDB" id="9803379at2"/>
<evidence type="ECO:0000259" key="1">
    <source>
        <dbReference type="PROSITE" id="PS50943"/>
    </source>
</evidence>
<dbReference type="InterPro" id="IPR010982">
    <property type="entry name" value="Lambda_DNA-bd_dom_sf"/>
</dbReference>
<dbReference type="RefSeq" id="WP_096299250.1">
    <property type="nucleotide sequence ID" value="NZ_CP023406.1"/>
</dbReference>
<dbReference type="InterPro" id="IPR001387">
    <property type="entry name" value="Cro/C1-type_HTH"/>
</dbReference>
<gene>
    <name evidence="2" type="ORF">CNR27_12500</name>
</gene>
<dbReference type="PROSITE" id="PS50943">
    <property type="entry name" value="HTH_CROC1"/>
    <property type="match status" value="1"/>
</dbReference>
<dbReference type="Gene3D" id="1.10.260.40">
    <property type="entry name" value="lambda repressor-like DNA-binding domains"/>
    <property type="match status" value="1"/>
</dbReference>
<dbReference type="SUPFAM" id="SSF47413">
    <property type="entry name" value="lambda repressor-like DNA-binding domains"/>
    <property type="match status" value="1"/>
</dbReference>
<evidence type="ECO:0000313" key="3">
    <source>
        <dbReference type="Proteomes" id="UP000218968"/>
    </source>
</evidence>
<dbReference type="Pfam" id="PF13560">
    <property type="entry name" value="HTH_31"/>
    <property type="match status" value="1"/>
</dbReference>
<dbReference type="KEGG" id="lum:CNR27_12500"/>
<feature type="domain" description="HTH cro/C1-type" evidence="1">
    <location>
        <begin position="18"/>
        <end position="73"/>
    </location>
</feature>